<evidence type="ECO:0000313" key="1">
    <source>
        <dbReference type="EMBL" id="KAJ7195541.1"/>
    </source>
</evidence>
<dbReference type="EMBL" id="JARJCW010000090">
    <property type="protein sequence ID" value="KAJ7195541.1"/>
    <property type="molecule type" value="Genomic_DNA"/>
</dbReference>
<protein>
    <submittedName>
        <fullName evidence="1">Uncharacterized protein</fullName>
    </submittedName>
</protein>
<comment type="caution">
    <text evidence="1">The sequence shown here is derived from an EMBL/GenBank/DDBJ whole genome shotgun (WGS) entry which is preliminary data.</text>
</comment>
<evidence type="ECO:0000313" key="2">
    <source>
        <dbReference type="Proteomes" id="UP001219525"/>
    </source>
</evidence>
<dbReference type="Proteomes" id="UP001219525">
    <property type="component" value="Unassembled WGS sequence"/>
</dbReference>
<proteinExistence type="predicted"/>
<organism evidence="1 2">
    <name type="scientific">Mycena pura</name>
    <dbReference type="NCBI Taxonomy" id="153505"/>
    <lineage>
        <taxon>Eukaryota</taxon>
        <taxon>Fungi</taxon>
        <taxon>Dikarya</taxon>
        <taxon>Basidiomycota</taxon>
        <taxon>Agaricomycotina</taxon>
        <taxon>Agaricomycetes</taxon>
        <taxon>Agaricomycetidae</taxon>
        <taxon>Agaricales</taxon>
        <taxon>Marasmiineae</taxon>
        <taxon>Mycenaceae</taxon>
        <taxon>Mycena</taxon>
    </lineage>
</organism>
<sequence>MGADWSSIVQLWWQLEKASGFSTQTKTHATTGRPKCVGIWVKNARKGTPTIEGGVEGMERDWWAWWRRINPDWRLRGDELLRLDGDWGVLKCPGQNGFLNVIICLKWWRAAMEGPSEAWERAIADLKWALECMVG</sequence>
<reference evidence="1" key="1">
    <citation type="submission" date="2023-03" db="EMBL/GenBank/DDBJ databases">
        <title>Massive genome expansion in bonnet fungi (Mycena s.s.) driven by repeated elements and novel gene families across ecological guilds.</title>
        <authorList>
            <consortium name="Lawrence Berkeley National Laboratory"/>
            <person name="Harder C.B."/>
            <person name="Miyauchi S."/>
            <person name="Viragh M."/>
            <person name="Kuo A."/>
            <person name="Thoen E."/>
            <person name="Andreopoulos B."/>
            <person name="Lu D."/>
            <person name="Skrede I."/>
            <person name="Drula E."/>
            <person name="Henrissat B."/>
            <person name="Morin E."/>
            <person name="Kohler A."/>
            <person name="Barry K."/>
            <person name="LaButti K."/>
            <person name="Morin E."/>
            <person name="Salamov A."/>
            <person name="Lipzen A."/>
            <person name="Mereny Z."/>
            <person name="Hegedus B."/>
            <person name="Baldrian P."/>
            <person name="Stursova M."/>
            <person name="Weitz H."/>
            <person name="Taylor A."/>
            <person name="Grigoriev I.V."/>
            <person name="Nagy L.G."/>
            <person name="Martin F."/>
            <person name="Kauserud H."/>
        </authorList>
    </citation>
    <scope>NUCLEOTIDE SEQUENCE</scope>
    <source>
        <strain evidence="1">9144</strain>
    </source>
</reference>
<dbReference type="AlphaFoldDB" id="A0AAD6V2C4"/>
<keyword evidence="2" id="KW-1185">Reference proteome</keyword>
<accession>A0AAD6V2C4</accession>
<gene>
    <name evidence="1" type="ORF">GGX14DRAFT_376999</name>
</gene>
<name>A0AAD6V2C4_9AGAR</name>